<dbReference type="Pfam" id="PF00300">
    <property type="entry name" value="His_Phos_1"/>
    <property type="match status" value="1"/>
</dbReference>
<comment type="caution">
    <text evidence="1">The sequence shown here is derived from an EMBL/GenBank/DDBJ whole genome shotgun (WGS) entry which is preliminary data.</text>
</comment>
<dbReference type="EMBL" id="BRPB01000376">
    <property type="protein sequence ID" value="GLA56259.1"/>
    <property type="molecule type" value="Genomic_DNA"/>
</dbReference>
<dbReference type="SMART" id="SM00855">
    <property type="entry name" value="PGAM"/>
    <property type="match status" value="1"/>
</dbReference>
<gene>
    <name evidence="1" type="ORF">AnigIFM63604_006365</name>
</gene>
<evidence type="ECO:0000313" key="1">
    <source>
        <dbReference type="EMBL" id="GLA56259.1"/>
    </source>
</evidence>
<protein>
    <recommendedName>
        <fullName evidence="3">Phosphoglycerate mutase family protein</fullName>
    </recommendedName>
</protein>
<sequence length="148" mass="16662">MPSRIFLIRHGETEWSLNQQHTGSTEIPLTPNGEKQVQRTAAQFVGDGADSGKLIQRGRIGRIYCSPRVRARRTLELLNLGVSAEDEPSPADPDVIVTDLLREWDYGVYEGLTIGAVREMRELKGLDRDRPWNIWKDGCEGGEYVTPI</sequence>
<dbReference type="AlphaFoldDB" id="A0A9W6EEQ9"/>
<dbReference type="PANTHER" id="PTHR48100">
    <property type="entry name" value="BROAD-SPECIFICITY PHOSPHATASE YOR283W-RELATED"/>
    <property type="match status" value="1"/>
</dbReference>
<proteinExistence type="predicted"/>
<name>A0A9W6EEQ9_ASPNG</name>
<dbReference type="InterPro" id="IPR050275">
    <property type="entry name" value="PGM_Phosphatase"/>
</dbReference>
<dbReference type="InterPro" id="IPR013078">
    <property type="entry name" value="His_Pase_superF_clade-1"/>
</dbReference>
<dbReference type="PANTHER" id="PTHR48100:SF15">
    <property type="entry name" value="SEDOHEPTULOSE 1,7-BISPHOSPHATASE"/>
    <property type="match status" value="1"/>
</dbReference>
<dbReference type="SUPFAM" id="SSF53254">
    <property type="entry name" value="Phosphoglycerate mutase-like"/>
    <property type="match status" value="1"/>
</dbReference>
<dbReference type="CDD" id="cd07067">
    <property type="entry name" value="HP_PGM_like"/>
    <property type="match status" value="1"/>
</dbReference>
<evidence type="ECO:0008006" key="3">
    <source>
        <dbReference type="Google" id="ProtNLM"/>
    </source>
</evidence>
<dbReference type="GO" id="GO:0050278">
    <property type="term" value="F:sedoheptulose-bisphosphatase activity"/>
    <property type="evidence" value="ECO:0007669"/>
    <property type="project" value="TreeGrafter"/>
</dbReference>
<evidence type="ECO:0000313" key="2">
    <source>
        <dbReference type="Proteomes" id="UP001144191"/>
    </source>
</evidence>
<dbReference type="Proteomes" id="UP001144191">
    <property type="component" value="Unassembled WGS sequence"/>
</dbReference>
<dbReference type="GO" id="GO:0046390">
    <property type="term" value="P:ribose phosphate biosynthetic process"/>
    <property type="evidence" value="ECO:0007669"/>
    <property type="project" value="TreeGrafter"/>
</dbReference>
<accession>A0A9W6EEQ9</accession>
<dbReference type="InterPro" id="IPR029033">
    <property type="entry name" value="His_PPase_superfam"/>
</dbReference>
<reference evidence="1" key="1">
    <citation type="submission" date="2022-07" db="EMBL/GenBank/DDBJ databases">
        <title>Taxonomy of Aspergillus series Nigri: significant species reduction supported by multi-species coalescent approaches.</title>
        <authorList>
            <person name="Bian C."/>
            <person name="Kusuya Y."/>
            <person name="Sklenar F."/>
            <person name="D'hooge E."/>
            <person name="Yaguchi T."/>
            <person name="Takahashi H."/>
            <person name="Hubka V."/>
        </authorList>
    </citation>
    <scope>NUCLEOTIDE SEQUENCE</scope>
    <source>
        <strain evidence="1">IFM 63604</strain>
    </source>
</reference>
<organism evidence="1 2">
    <name type="scientific">Aspergillus niger</name>
    <dbReference type="NCBI Taxonomy" id="5061"/>
    <lineage>
        <taxon>Eukaryota</taxon>
        <taxon>Fungi</taxon>
        <taxon>Dikarya</taxon>
        <taxon>Ascomycota</taxon>
        <taxon>Pezizomycotina</taxon>
        <taxon>Eurotiomycetes</taxon>
        <taxon>Eurotiomycetidae</taxon>
        <taxon>Eurotiales</taxon>
        <taxon>Aspergillaceae</taxon>
        <taxon>Aspergillus</taxon>
        <taxon>Aspergillus subgen. Circumdati</taxon>
    </lineage>
</organism>
<dbReference type="Gene3D" id="3.40.50.1240">
    <property type="entry name" value="Phosphoglycerate mutase-like"/>
    <property type="match status" value="1"/>
</dbReference>